<keyword evidence="1" id="KW-0479">Metal-binding</keyword>
<dbReference type="OrthoDB" id="7346027at2"/>
<dbReference type="InterPro" id="IPR050963">
    <property type="entry name" value="Sirohydro_Cobaltochel/CbiX"/>
</dbReference>
<dbReference type="HOGENOM" id="CLU_096061_0_0_5"/>
<name>M4ZG98_9BRAD</name>
<protein>
    <recommendedName>
        <fullName evidence="5">Cobalamin biosynthesis protein CbiX</fullName>
    </recommendedName>
</protein>
<dbReference type="AlphaFoldDB" id="M4ZG98"/>
<organism evidence="3 4">
    <name type="scientific">Bradyrhizobium oligotrophicum S58</name>
    <dbReference type="NCBI Taxonomy" id="1245469"/>
    <lineage>
        <taxon>Bacteria</taxon>
        <taxon>Pseudomonadati</taxon>
        <taxon>Pseudomonadota</taxon>
        <taxon>Alphaproteobacteria</taxon>
        <taxon>Hyphomicrobiales</taxon>
        <taxon>Nitrobacteraceae</taxon>
        <taxon>Bradyrhizobium</taxon>
    </lineage>
</organism>
<dbReference type="SUPFAM" id="SSF53800">
    <property type="entry name" value="Chelatase"/>
    <property type="match status" value="1"/>
</dbReference>
<dbReference type="EMBL" id="AP012603">
    <property type="protein sequence ID" value="BAM92779.1"/>
    <property type="molecule type" value="Genomic_DNA"/>
</dbReference>
<accession>M4ZG98</accession>
<dbReference type="GO" id="GO:0016829">
    <property type="term" value="F:lyase activity"/>
    <property type="evidence" value="ECO:0007669"/>
    <property type="project" value="UniProtKB-KW"/>
</dbReference>
<dbReference type="Gene3D" id="3.40.50.1400">
    <property type="match status" value="2"/>
</dbReference>
<dbReference type="PANTHER" id="PTHR33542:SF3">
    <property type="entry name" value="SIROHYDROCHLORIN FERROCHELATASE, CHLOROPLASTIC"/>
    <property type="match status" value="1"/>
</dbReference>
<dbReference type="RefSeq" id="WP_015669857.1">
    <property type="nucleotide sequence ID" value="NC_020453.1"/>
</dbReference>
<evidence type="ECO:0000256" key="2">
    <source>
        <dbReference type="ARBA" id="ARBA00023239"/>
    </source>
</evidence>
<dbReference type="STRING" id="1245469.S58_68120"/>
<evidence type="ECO:0000313" key="4">
    <source>
        <dbReference type="Proteomes" id="UP000011841"/>
    </source>
</evidence>
<dbReference type="KEGG" id="aol:S58_68120"/>
<evidence type="ECO:0008006" key="5">
    <source>
        <dbReference type="Google" id="ProtNLM"/>
    </source>
</evidence>
<reference evidence="3 4" key="1">
    <citation type="journal article" date="2013" name="Appl. Environ. Microbiol.">
        <title>Genome analysis suggests that the soil oligotrophic bacterium Agromonas oligotrophica (Bradyrhizobium oligotrophicum) is a nitrogen-fixing symbiont of Aeschynomene indica.</title>
        <authorList>
            <person name="Okubo T."/>
            <person name="Fukushima S."/>
            <person name="Itakura M."/>
            <person name="Oshima K."/>
            <person name="Longtonglang A."/>
            <person name="Teaumroong N."/>
            <person name="Mitsui H."/>
            <person name="Hattori M."/>
            <person name="Hattori R."/>
            <person name="Hattori T."/>
            <person name="Minamisawa K."/>
        </authorList>
    </citation>
    <scope>NUCLEOTIDE SEQUENCE [LARGE SCALE GENOMIC DNA]</scope>
    <source>
        <strain evidence="3 4">S58</strain>
    </source>
</reference>
<dbReference type="PATRIC" id="fig|1245469.3.peg.6970"/>
<dbReference type="PANTHER" id="PTHR33542">
    <property type="entry name" value="SIROHYDROCHLORIN FERROCHELATASE, CHLOROPLASTIC"/>
    <property type="match status" value="1"/>
</dbReference>
<dbReference type="GO" id="GO:0046872">
    <property type="term" value="F:metal ion binding"/>
    <property type="evidence" value="ECO:0007669"/>
    <property type="project" value="UniProtKB-KW"/>
</dbReference>
<dbReference type="Proteomes" id="UP000011841">
    <property type="component" value="Chromosome"/>
</dbReference>
<evidence type="ECO:0000313" key="3">
    <source>
        <dbReference type="EMBL" id="BAM92779.1"/>
    </source>
</evidence>
<dbReference type="eggNOG" id="COG2138">
    <property type="taxonomic scope" value="Bacteria"/>
</dbReference>
<dbReference type="InterPro" id="IPR002762">
    <property type="entry name" value="CbiX-like"/>
</dbReference>
<dbReference type="GeneID" id="301820491"/>
<dbReference type="CDD" id="cd03416">
    <property type="entry name" value="CbiX_SirB_N"/>
    <property type="match status" value="1"/>
</dbReference>
<evidence type="ECO:0000256" key="1">
    <source>
        <dbReference type="ARBA" id="ARBA00022723"/>
    </source>
</evidence>
<dbReference type="Pfam" id="PF01903">
    <property type="entry name" value="CbiX"/>
    <property type="match status" value="2"/>
</dbReference>
<keyword evidence="2" id="KW-0456">Lyase</keyword>
<gene>
    <name evidence="3" type="ORF">S58_68120</name>
</gene>
<proteinExistence type="predicted"/>
<sequence length="265" mass="28422">MGPATEPHPFDTALLLAAHGERREGAGNDGVWRIAQALSARGLVSEVGVGFISGEPGIEAALRRLTAHRVIVYPLFVSSGYFSRDRLVQLLDDADRHRKREVMSLPPLGMDPALPAFITQCARRAAKATDVSPADCAVVLLAHGSRRRSESREAAEQIAKEIGHSAVFADVRTAFLEERPHLGEVARQVSGPAVVVGLFSGEGLHGARDMPRLMVELARDDIVSAGVVGCAPGIEELIAAAVTRAISSWDSPPLRYEDVRWTPGD</sequence>
<keyword evidence="4" id="KW-1185">Reference proteome</keyword>